<dbReference type="EMBL" id="LJQB01000025">
    <property type="protein sequence ID" value="KPW86582.1"/>
    <property type="molecule type" value="Genomic_DNA"/>
</dbReference>
<dbReference type="PATRIC" id="fig|200452.3.peg.744"/>
<dbReference type="Gene3D" id="3.40.50.720">
    <property type="entry name" value="NAD(P)-binding Rossmann-like Domain"/>
    <property type="match status" value="1"/>
</dbReference>
<dbReference type="PANTHER" id="PTHR47129">
    <property type="entry name" value="QUINONE OXIDOREDUCTASE 2"/>
    <property type="match status" value="1"/>
</dbReference>
<accession>A0A0N8R2E7</accession>
<dbReference type="Gene3D" id="3.90.25.10">
    <property type="entry name" value="UDP-galactose 4-epimerase, domain 1"/>
    <property type="match status" value="1"/>
</dbReference>
<dbReference type="InterPro" id="IPR052718">
    <property type="entry name" value="NmrA-type_oxidoreductase"/>
</dbReference>
<evidence type="ECO:0000313" key="2">
    <source>
        <dbReference type="EMBL" id="KPW86582.1"/>
    </source>
</evidence>
<comment type="caution">
    <text evidence="2">The sequence shown here is derived from an EMBL/GenBank/DDBJ whole genome shotgun (WGS) entry which is preliminary data.</text>
</comment>
<dbReference type="CDD" id="cd05269">
    <property type="entry name" value="TMR_SDR_a"/>
    <property type="match status" value="1"/>
</dbReference>
<dbReference type="InterPro" id="IPR036291">
    <property type="entry name" value="NAD(P)-bd_dom_sf"/>
</dbReference>
<gene>
    <name evidence="2" type="ORF">ALO92_04426</name>
</gene>
<feature type="domain" description="NAD(P)-binding" evidence="1">
    <location>
        <begin position="36"/>
        <end position="177"/>
    </location>
</feature>
<dbReference type="Pfam" id="PF13460">
    <property type="entry name" value="NAD_binding_10"/>
    <property type="match status" value="1"/>
</dbReference>
<protein>
    <recommendedName>
        <fullName evidence="1">NAD(P)-binding domain-containing protein</fullName>
    </recommendedName>
</protein>
<organism evidence="2 3">
    <name type="scientific">Pseudomonas congelans</name>
    <dbReference type="NCBI Taxonomy" id="200452"/>
    <lineage>
        <taxon>Bacteria</taxon>
        <taxon>Pseudomonadati</taxon>
        <taxon>Pseudomonadota</taxon>
        <taxon>Gammaproteobacteria</taxon>
        <taxon>Pseudomonadales</taxon>
        <taxon>Pseudomonadaceae</taxon>
        <taxon>Pseudomonas</taxon>
    </lineage>
</organism>
<dbReference type="AlphaFoldDB" id="A0A0N8R2E7"/>
<name>A0A0N8R2E7_9PSED</name>
<dbReference type="PANTHER" id="PTHR47129:SF1">
    <property type="entry name" value="NMRA-LIKE DOMAIN-CONTAINING PROTEIN"/>
    <property type="match status" value="1"/>
</dbReference>
<evidence type="ECO:0000259" key="1">
    <source>
        <dbReference type="Pfam" id="PF13460"/>
    </source>
</evidence>
<reference evidence="2 3" key="1">
    <citation type="submission" date="2015-09" db="EMBL/GenBank/DDBJ databases">
        <title>Genome announcement of multiple Pseudomonas syringae strains.</title>
        <authorList>
            <person name="Thakur S."/>
            <person name="Wang P.W."/>
            <person name="Gong Y."/>
            <person name="Weir B.S."/>
            <person name="Guttman D.S."/>
        </authorList>
    </citation>
    <scope>NUCLEOTIDE SEQUENCE [LARGE SCALE GENOMIC DNA]</scope>
    <source>
        <strain evidence="2 3">ICMP19117</strain>
    </source>
</reference>
<dbReference type="InterPro" id="IPR016040">
    <property type="entry name" value="NAD(P)-bd_dom"/>
</dbReference>
<dbReference type="SUPFAM" id="SSF51735">
    <property type="entry name" value="NAD(P)-binding Rossmann-fold domains"/>
    <property type="match status" value="1"/>
</dbReference>
<evidence type="ECO:0000313" key="3">
    <source>
        <dbReference type="Proteomes" id="UP000050411"/>
    </source>
</evidence>
<proteinExistence type="predicted"/>
<sequence length="315" mass="33205">MTLTFLYVLTKGKHHDYAGASFQPDSRNHSMIVVTGATGQLGRLVIEQLLSRVPASQIVAAVRSPEKAADLSRQGIQVRQADYSQPATLEIAFAGADKVLLISSSEVGQRLPQHKAVIDAAKRAGVALLAYTSVLHADTSALSLAREHRETEDYLRASGLPFALLRNGWYTENYTAGIPGALAHGAVMGCADDGRISSASRLDYAEAAAVLLTSETTQAGSVYELAGDESYTLSEFAAQLSTQSGKSLPYVNLPQAEFEAALVQAGLPDFVAQLLADSDAAAAKGALFDDSRQLSALIGRPTTPLSATIAETLKG</sequence>
<dbReference type="Proteomes" id="UP000050411">
    <property type="component" value="Unassembled WGS sequence"/>
</dbReference>